<evidence type="ECO:0000256" key="2">
    <source>
        <dbReference type="ARBA" id="ARBA00022517"/>
    </source>
</evidence>
<dbReference type="OrthoDB" id="9796140at2"/>
<dbReference type="InterPro" id="IPR037027">
    <property type="entry name" value="YqgF/RNaseH-like_dom_sf"/>
</dbReference>
<organism evidence="7 8">
    <name type="scientific">Mycoplasmopsis pullorum</name>
    <dbReference type="NCBI Taxonomy" id="48003"/>
    <lineage>
        <taxon>Bacteria</taxon>
        <taxon>Bacillati</taxon>
        <taxon>Mycoplasmatota</taxon>
        <taxon>Mycoplasmoidales</taxon>
        <taxon>Metamycoplasmataceae</taxon>
        <taxon>Mycoplasmopsis</taxon>
    </lineage>
</organism>
<dbReference type="HAMAP" id="MF_00651">
    <property type="entry name" value="Nuclease_YqgF"/>
    <property type="match status" value="1"/>
</dbReference>
<dbReference type="Proteomes" id="UP000184322">
    <property type="component" value="Chromosome"/>
</dbReference>
<evidence type="ECO:0000256" key="4">
    <source>
        <dbReference type="ARBA" id="ARBA00022801"/>
    </source>
</evidence>
<keyword evidence="3 5" id="KW-0540">Nuclease</keyword>
<reference evidence="8" key="1">
    <citation type="submission" date="2016-10" db="EMBL/GenBank/DDBJ databases">
        <authorList>
            <person name="Beylefeld A."/>
            <person name="Abolnik C."/>
        </authorList>
    </citation>
    <scope>NUCLEOTIDE SEQUENCE [LARGE SCALE GENOMIC DNA]</scope>
    <source>
        <strain evidence="8">B359_6</strain>
    </source>
</reference>
<dbReference type="EC" id="3.1.-.-" evidence="5"/>
<dbReference type="CDD" id="cd16964">
    <property type="entry name" value="YqgF"/>
    <property type="match status" value="1"/>
</dbReference>
<dbReference type="KEGG" id="mpul:BLA55_02560"/>
<accession>A0A1L4FSE7</accession>
<protein>
    <recommendedName>
        <fullName evidence="5">Putative pre-16S rRNA nuclease</fullName>
        <ecNumber evidence="5">3.1.-.-</ecNumber>
    </recommendedName>
</protein>
<evidence type="ECO:0000259" key="6">
    <source>
        <dbReference type="SMART" id="SM00732"/>
    </source>
</evidence>
<dbReference type="InterPro" id="IPR012337">
    <property type="entry name" value="RNaseH-like_sf"/>
</dbReference>
<gene>
    <name evidence="7" type="ORF">BLA55_02560</name>
</gene>
<dbReference type="RefSeq" id="WP_073372531.1">
    <property type="nucleotide sequence ID" value="NZ_CP017813.1"/>
</dbReference>
<dbReference type="GO" id="GO:0000967">
    <property type="term" value="P:rRNA 5'-end processing"/>
    <property type="evidence" value="ECO:0007669"/>
    <property type="project" value="UniProtKB-UniRule"/>
</dbReference>
<evidence type="ECO:0000256" key="3">
    <source>
        <dbReference type="ARBA" id="ARBA00022722"/>
    </source>
</evidence>
<dbReference type="PANTHER" id="PTHR33317">
    <property type="entry name" value="POLYNUCLEOTIDYL TRANSFERASE, RIBONUCLEASE H-LIKE SUPERFAMILY PROTEIN"/>
    <property type="match status" value="1"/>
</dbReference>
<keyword evidence="1 5" id="KW-0963">Cytoplasm</keyword>
<dbReference type="SMART" id="SM00732">
    <property type="entry name" value="YqgFc"/>
    <property type="match status" value="1"/>
</dbReference>
<comment type="function">
    <text evidence="5">Could be a nuclease involved in processing of the 5'-end of pre-16S rRNA.</text>
</comment>
<dbReference type="SUPFAM" id="SSF53098">
    <property type="entry name" value="Ribonuclease H-like"/>
    <property type="match status" value="1"/>
</dbReference>
<dbReference type="Gene3D" id="3.30.420.140">
    <property type="entry name" value="YqgF/RNase H-like domain"/>
    <property type="match status" value="1"/>
</dbReference>
<dbReference type="GO" id="GO:0016788">
    <property type="term" value="F:hydrolase activity, acting on ester bonds"/>
    <property type="evidence" value="ECO:0007669"/>
    <property type="project" value="UniProtKB-UniRule"/>
</dbReference>
<keyword evidence="8" id="KW-1185">Reference proteome</keyword>
<proteinExistence type="inferred from homology"/>
<dbReference type="EMBL" id="CP017813">
    <property type="protein sequence ID" value="APJ38528.1"/>
    <property type="molecule type" value="Genomic_DNA"/>
</dbReference>
<sequence>MRKLALDLGTRTCGFAISDEMCIIASPLENFRFSENAFNLVIEKVFLYLSEYKTIDKIILGYPLRMNGTKSERTVMVEEFKIKLENHLSESNFNIPVILINEQNSTKNAESVLIEAGMTRQKRKLHKDKLAAVLILEDFLNYYF</sequence>
<name>A0A1L4FSE7_9BACT</name>
<dbReference type="GO" id="GO:0005829">
    <property type="term" value="C:cytosol"/>
    <property type="evidence" value="ECO:0007669"/>
    <property type="project" value="TreeGrafter"/>
</dbReference>
<dbReference type="AlphaFoldDB" id="A0A1L4FSE7"/>
<keyword evidence="2 5" id="KW-0690">Ribosome biogenesis</keyword>
<dbReference type="NCBIfam" id="TIGR00250">
    <property type="entry name" value="RNAse_H_YqgF"/>
    <property type="match status" value="1"/>
</dbReference>
<evidence type="ECO:0000313" key="7">
    <source>
        <dbReference type="EMBL" id="APJ38528.1"/>
    </source>
</evidence>
<keyword evidence="4 5" id="KW-0378">Hydrolase</keyword>
<evidence type="ECO:0000313" key="8">
    <source>
        <dbReference type="Proteomes" id="UP000184322"/>
    </source>
</evidence>
<dbReference type="InterPro" id="IPR005227">
    <property type="entry name" value="YqgF"/>
</dbReference>
<dbReference type="STRING" id="48003.BLA55_02560"/>
<dbReference type="GeneID" id="57134624"/>
<evidence type="ECO:0000256" key="5">
    <source>
        <dbReference type="HAMAP-Rule" id="MF_00651"/>
    </source>
</evidence>
<dbReference type="InterPro" id="IPR006641">
    <property type="entry name" value="YqgF/RNaseH-like_dom"/>
</dbReference>
<comment type="subcellular location">
    <subcellularLocation>
        <location evidence="5">Cytoplasm</location>
    </subcellularLocation>
</comment>
<comment type="similarity">
    <text evidence="5">Belongs to the YqgF HJR family.</text>
</comment>
<evidence type="ECO:0000256" key="1">
    <source>
        <dbReference type="ARBA" id="ARBA00022490"/>
    </source>
</evidence>
<dbReference type="GO" id="GO:0004518">
    <property type="term" value="F:nuclease activity"/>
    <property type="evidence" value="ECO:0007669"/>
    <property type="project" value="UniProtKB-KW"/>
</dbReference>
<feature type="domain" description="YqgF/RNase H-like" evidence="6">
    <location>
        <begin position="1"/>
        <end position="109"/>
    </location>
</feature>
<dbReference type="PANTHER" id="PTHR33317:SF4">
    <property type="entry name" value="POLYNUCLEOTIDYL TRANSFERASE, RIBONUCLEASE H-LIKE SUPERFAMILY PROTEIN"/>
    <property type="match status" value="1"/>
</dbReference>
<dbReference type="Pfam" id="PF03652">
    <property type="entry name" value="RuvX"/>
    <property type="match status" value="1"/>
</dbReference>